<evidence type="ECO:0000313" key="1">
    <source>
        <dbReference type="EMBL" id="CAL4065065.1"/>
    </source>
</evidence>
<dbReference type="Proteomes" id="UP001497623">
    <property type="component" value="Unassembled WGS sequence"/>
</dbReference>
<dbReference type="AlphaFoldDB" id="A0AAV2PUT3"/>
<proteinExistence type="predicted"/>
<feature type="non-terminal residue" evidence="1">
    <location>
        <position position="1"/>
    </location>
</feature>
<sequence>HRWWWGPHHISNDGLYVRTPNLRVRVYVYYKGISSRKVAYFDSLVYELKDSHMTLSIGNYTGGEAGNGWGAPFMGRRQIRIEKSNCKRFFLIPDEGCEGVGVSSYEEQLSQHISQLNATALLNNRTEDLITGLDQLDLIKFPTTRSYPWFSGDSFLDSQKINNIEIWITPKDSP</sequence>
<reference evidence="1 2" key="1">
    <citation type="submission" date="2024-05" db="EMBL/GenBank/DDBJ databases">
        <authorList>
            <person name="Wallberg A."/>
        </authorList>
    </citation>
    <scope>NUCLEOTIDE SEQUENCE [LARGE SCALE GENOMIC DNA]</scope>
</reference>
<name>A0AAV2PUT3_MEGNR</name>
<evidence type="ECO:0000313" key="2">
    <source>
        <dbReference type="Proteomes" id="UP001497623"/>
    </source>
</evidence>
<protein>
    <submittedName>
        <fullName evidence="1">Uncharacterized protein</fullName>
    </submittedName>
</protein>
<comment type="caution">
    <text evidence="1">The sequence shown here is derived from an EMBL/GenBank/DDBJ whole genome shotgun (WGS) entry which is preliminary data.</text>
</comment>
<keyword evidence="2" id="KW-1185">Reference proteome</keyword>
<dbReference type="EMBL" id="CAXKWB010001660">
    <property type="protein sequence ID" value="CAL4065065.1"/>
    <property type="molecule type" value="Genomic_DNA"/>
</dbReference>
<gene>
    <name evidence="1" type="ORF">MNOR_LOCUS4523</name>
</gene>
<accession>A0AAV2PUT3</accession>
<organism evidence="1 2">
    <name type="scientific">Meganyctiphanes norvegica</name>
    <name type="common">Northern krill</name>
    <name type="synonym">Thysanopoda norvegica</name>
    <dbReference type="NCBI Taxonomy" id="48144"/>
    <lineage>
        <taxon>Eukaryota</taxon>
        <taxon>Metazoa</taxon>
        <taxon>Ecdysozoa</taxon>
        <taxon>Arthropoda</taxon>
        <taxon>Crustacea</taxon>
        <taxon>Multicrustacea</taxon>
        <taxon>Malacostraca</taxon>
        <taxon>Eumalacostraca</taxon>
        <taxon>Eucarida</taxon>
        <taxon>Euphausiacea</taxon>
        <taxon>Euphausiidae</taxon>
        <taxon>Meganyctiphanes</taxon>
    </lineage>
</organism>